<organism evidence="1 2">
    <name type="scientific">Frankia torreyi</name>
    <dbReference type="NCBI Taxonomy" id="1856"/>
    <lineage>
        <taxon>Bacteria</taxon>
        <taxon>Bacillati</taxon>
        <taxon>Actinomycetota</taxon>
        <taxon>Actinomycetes</taxon>
        <taxon>Frankiales</taxon>
        <taxon>Frankiaceae</taxon>
        <taxon>Frankia</taxon>
    </lineage>
</organism>
<comment type="caution">
    <text evidence="1">The sequence shown here is derived from an EMBL/GenBank/DDBJ whole genome shotgun (WGS) entry which is preliminary data.</text>
</comment>
<dbReference type="OrthoDB" id="3213997at2"/>
<dbReference type="Proteomes" id="UP000032545">
    <property type="component" value="Unassembled WGS sequence"/>
</dbReference>
<dbReference type="EMBL" id="JYFN01000073">
    <property type="protein sequence ID" value="KJE20053.1"/>
    <property type="molecule type" value="Genomic_DNA"/>
</dbReference>
<dbReference type="RefSeq" id="WP_044888112.1">
    <property type="nucleotide sequence ID" value="NZ_JYFN01000073.1"/>
</dbReference>
<name>A0A0D8B6Z0_9ACTN</name>
<accession>A0A0D8B6Z0</accession>
<reference evidence="2" key="1">
    <citation type="submission" date="2015-02" db="EMBL/GenBank/DDBJ databases">
        <title>Draft Genome of Frankia sp. CpI1-S.</title>
        <authorList>
            <person name="Oshone R.T."/>
            <person name="Ngom M."/>
            <person name="Ghodhbane-Gtari F."/>
            <person name="Gtari M."/>
            <person name="Morris K."/>
            <person name="Thomas K."/>
            <person name="Sen A."/>
            <person name="Tisa L.S."/>
        </authorList>
    </citation>
    <scope>NUCLEOTIDE SEQUENCE [LARGE SCALE GENOMIC DNA]</scope>
    <source>
        <strain evidence="2">CpI1-S</strain>
    </source>
</reference>
<keyword evidence="2" id="KW-1185">Reference proteome</keyword>
<evidence type="ECO:0000313" key="1">
    <source>
        <dbReference type="EMBL" id="KJE20053.1"/>
    </source>
</evidence>
<evidence type="ECO:0000313" key="2">
    <source>
        <dbReference type="Proteomes" id="UP000032545"/>
    </source>
</evidence>
<protein>
    <submittedName>
        <fullName evidence="1">Uncharacterized protein</fullName>
    </submittedName>
</protein>
<dbReference type="AlphaFoldDB" id="A0A0D8B6Z0"/>
<gene>
    <name evidence="1" type="ORF">FF36_05659</name>
</gene>
<dbReference type="PATRIC" id="fig|1502723.3.peg.6272"/>
<reference evidence="1 2" key="2">
    <citation type="journal article" date="2016" name="Genome Announc.">
        <title>Permanent Draft Genome Sequences for Two Variants of Frankia sp. Strain CpI1, the First Frankia Strain Isolated from Root Nodules of Comptonia peregrina.</title>
        <authorList>
            <person name="Oshone R."/>
            <person name="Hurst S.G.IV."/>
            <person name="Abebe-Akele F."/>
            <person name="Simpson S."/>
            <person name="Morris K."/>
            <person name="Thomas W.K."/>
            <person name="Tisa L.S."/>
        </authorList>
    </citation>
    <scope>NUCLEOTIDE SEQUENCE [LARGE SCALE GENOMIC DNA]</scope>
    <source>
        <strain evidence="2">CpI1-S</strain>
    </source>
</reference>
<sequence length="98" mass="10555">MTGRIRPAIDGLRSATHHSLHVGADWSVACHTYPDRSPILAVRLGLTSVSLSAMSNAVTSDHVDFAYELIAAVNDYLVECERIRFDSDDAADSGPRAA</sequence>
<proteinExistence type="predicted"/>